<evidence type="ECO:0000256" key="5">
    <source>
        <dbReference type="RuleBase" id="RU365068"/>
    </source>
</evidence>
<comment type="function">
    <text evidence="5">RNA helicase.</text>
</comment>
<evidence type="ECO:0000256" key="6">
    <source>
        <dbReference type="SAM" id="MobiDB-lite"/>
    </source>
</evidence>
<dbReference type="Proteomes" id="UP000078560">
    <property type="component" value="Unassembled WGS sequence"/>
</dbReference>
<dbReference type="SUPFAM" id="SSF52540">
    <property type="entry name" value="P-loop containing nucleoside triphosphate hydrolases"/>
    <property type="match status" value="1"/>
</dbReference>
<keyword evidence="4 5" id="KW-0694">RNA-binding</keyword>
<sequence>MLSSSLYINHVKKFVENRNVEHLNFGFLGVDETKKGDNHIAEESCHEAENQNNKEKKNTRTEDNKSDKMKVDEVRTKVSANCRIVKIKEEYVEISKWNSIKDAKINDKIINTLIKRFNFKTFLPCQSSILEYSLLNKNGSNSLLSGDIYIEVPTGLGKTLSYIIAILDYFLYKEEDSFFCLILTATEELVIQILDVLKTFNIPKLKCDKIEINKYNTNIYFDDIIDNDHIFKSLNILVTTTSKFEILFYNNENLFKNLKFLVLDEVDKILSSSSCNINDLVNCLTTIVEKHQNSDKNLYKTRYYLQKIFSSATLCKASDKLMSLNLYRPIFFYYIPKCVNNEEFYMFTPSKKRKIIHLIELIRNISNKGYPSMSLSGGYRTRSVDGVDKERGMSYAQNLSMIIFCNQEDTIHLLFRYLTVYFSYTKDVNYNIGKYNRSLSSVKRKQILKKFLGQKVNILLCTDHISRGLDTVNVNYIVNYDMPANYNVLTHRIGRLSRHNGRRGTIYHFLKKMEKAIMMKSAKRRYVKTVQMLKFKIKKLEEIKSNLKHLKPLIKDAIVKENMEIIKRNKFYSYDELEKLNNA</sequence>
<reference evidence="10" key="1">
    <citation type="submission" date="2016-05" db="EMBL/GenBank/DDBJ databases">
        <authorList>
            <person name="Naeem Raeece"/>
        </authorList>
    </citation>
    <scope>NUCLEOTIDE SEQUENCE [LARGE SCALE GENOMIC DNA]</scope>
</reference>
<keyword evidence="2 5" id="KW-0378">Hydrolase</keyword>
<evidence type="ECO:0000256" key="4">
    <source>
        <dbReference type="ARBA" id="ARBA00022884"/>
    </source>
</evidence>
<comment type="catalytic activity">
    <reaction evidence="5">
        <text>ATP + H2O = ADP + phosphate + H(+)</text>
        <dbReference type="Rhea" id="RHEA:13065"/>
        <dbReference type="ChEBI" id="CHEBI:15377"/>
        <dbReference type="ChEBI" id="CHEBI:15378"/>
        <dbReference type="ChEBI" id="CHEBI:30616"/>
        <dbReference type="ChEBI" id="CHEBI:43474"/>
        <dbReference type="ChEBI" id="CHEBI:456216"/>
        <dbReference type="EC" id="3.6.4.13"/>
    </reaction>
</comment>
<dbReference type="SMART" id="SM00490">
    <property type="entry name" value="HELICc"/>
    <property type="match status" value="1"/>
</dbReference>
<dbReference type="EC" id="3.6.4.13" evidence="5"/>
<proteinExistence type="inferred from homology"/>
<dbReference type="PROSITE" id="PS51192">
    <property type="entry name" value="HELICASE_ATP_BIND_1"/>
    <property type="match status" value="1"/>
</dbReference>
<name>A0A1A8VIB4_PLAOA</name>
<evidence type="ECO:0000256" key="2">
    <source>
        <dbReference type="ARBA" id="ARBA00022801"/>
    </source>
</evidence>
<dbReference type="GO" id="GO:0005524">
    <property type="term" value="F:ATP binding"/>
    <property type="evidence" value="ECO:0007669"/>
    <property type="project" value="UniProtKB-UniRule"/>
</dbReference>
<evidence type="ECO:0000313" key="10">
    <source>
        <dbReference type="Proteomes" id="UP000078560"/>
    </source>
</evidence>
<protein>
    <recommendedName>
        <fullName evidence="5">ATP-dependent RNA helicase</fullName>
        <ecNumber evidence="5">3.6.4.13</ecNumber>
    </recommendedName>
</protein>
<dbReference type="EMBL" id="FLQU01000048">
    <property type="protein sequence ID" value="SBS80178.1"/>
    <property type="molecule type" value="Genomic_DNA"/>
</dbReference>
<dbReference type="Gene3D" id="3.40.50.300">
    <property type="entry name" value="P-loop containing nucleotide triphosphate hydrolases"/>
    <property type="match status" value="2"/>
</dbReference>
<dbReference type="GO" id="GO:0003723">
    <property type="term" value="F:RNA binding"/>
    <property type="evidence" value="ECO:0007669"/>
    <property type="project" value="UniProtKB-UniRule"/>
</dbReference>
<feature type="region of interest" description="Disordered" evidence="6">
    <location>
        <begin position="45"/>
        <end position="70"/>
    </location>
</feature>
<feature type="domain" description="Helicase ATP-binding" evidence="7">
    <location>
        <begin position="139"/>
        <end position="332"/>
    </location>
</feature>
<dbReference type="PANTHER" id="PTHR24031">
    <property type="entry name" value="RNA HELICASE"/>
    <property type="match status" value="1"/>
</dbReference>
<dbReference type="InterPro" id="IPR001650">
    <property type="entry name" value="Helicase_C-like"/>
</dbReference>
<dbReference type="InterPro" id="IPR011545">
    <property type="entry name" value="DEAD/DEAH_box_helicase_dom"/>
</dbReference>
<evidence type="ECO:0000313" key="9">
    <source>
        <dbReference type="EMBL" id="SBS80178.1"/>
    </source>
</evidence>
<comment type="similarity">
    <text evidence="5">Belongs to the DEAD box helicase family.</text>
</comment>
<dbReference type="Pfam" id="PF00270">
    <property type="entry name" value="DEAD"/>
    <property type="match status" value="1"/>
</dbReference>
<accession>A0A1A8VIB4</accession>
<keyword evidence="3 5" id="KW-0067">ATP-binding</keyword>
<dbReference type="AlphaFoldDB" id="A0A1A8VIB4"/>
<evidence type="ECO:0000259" key="7">
    <source>
        <dbReference type="PROSITE" id="PS51192"/>
    </source>
</evidence>
<dbReference type="GO" id="GO:0016787">
    <property type="term" value="F:hydrolase activity"/>
    <property type="evidence" value="ECO:0007669"/>
    <property type="project" value="UniProtKB-KW"/>
</dbReference>
<keyword evidence="1 5" id="KW-0547">Nucleotide-binding</keyword>
<dbReference type="InterPro" id="IPR014001">
    <property type="entry name" value="Helicase_ATP-bd"/>
</dbReference>
<dbReference type="Pfam" id="PF00271">
    <property type="entry name" value="Helicase_C"/>
    <property type="match status" value="1"/>
</dbReference>
<organism evidence="9 10">
    <name type="scientific">Plasmodium ovale curtisi</name>
    <dbReference type="NCBI Taxonomy" id="864141"/>
    <lineage>
        <taxon>Eukaryota</taxon>
        <taxon>Sar</taxon>
        <taxon>Alveolata</taxon>
        <taxon>Apicomplexa</taxon>
        <taxon>Aconoidasida</taxon>
        <taxon>Haemosporida</taxon>
        <taxon>Plasmodiidae</taxon>
        <taxon>Plasmodium</taxon>
        <taxon>Plasmodium (Plasmodium)</taxon>
    </lineage>
</organism>
<dbReference type="SMART" id="SM00487">
    <property type="entry name" value="DEXDc"/>
    <property type="match status" value="1"/>
</dbReference>
<comment type="domain">
    <text evidence="5">The Q motif is unique to and characteristic of the DEAD box family of RNA helicases and controls ATP binding and hydrolysis.</text>
</comment>
<evidence type="ECO:0000256" key="1">
    <source>
        <dbReference type="ARBA" id="ARBA00022741"/>
    </source>
</evidence>
<dbReference type="GO" id="GO:0003724">
    <property type="term" value="F:RNA helicase activity"/>
    <property type="evidence" value="ECO:0007669"/>
    <property type="project" value="UniProtKB-EC"/>
</dbReference>
<evidence type="ECO:0000259" key="8">
    <source>
        <dbReference type="PROSITE" id="PS51194"/>
    </source>
</evidence>
<dbReference type="InterPro" id="IPR027417">
    <property type="entry name" value="P-loop_NTPase"/>
</dbReference>
<keyword evidence="5 9" id="KW-0347">Helicase</keyword>
<dbReference type="PROSITE" id="PS51194">
    <property type="entry name" value="HELICASE_CTER"/>
    <property type="match status" value="1"/>
</dbReference>
<feature type="domain" description="Helicase C-terminal" evidence="8">
    <location>
        <begin position="388"/>
        <end position="551"/>
    </location>
</feature>
<evidence type="ECO:0000256" key="3">
    <source>
        <dbReference type="ARBA" id="ARBA00022840"/>
    </source>
</evidence>
<gene>
    <name evidence="9" type="ORF">POVCU2_0003740</name>
</gene>